<dbReference type="OrthoDB" id="1092431at2"/>
<reference evidence="1 2" key="1">
    <citation type="submission" date="2018-04" db="EMBL/GenBank/DDBJ databases">
        <title>Characteristic and Complete Genome Sequencing of A Novel Member of Infective Endocarditis Causative Bacteria: Bergeyella cardium QL-PH.</title>
        <authorList>
            <person name="Pan H."/>
            <person name="Sun E."/>
            <person name="Zhang Y."/>
        </authorList>
    </citation>
    <scope>NUCLEOTIDE SEQUENCE [LARGE SCALE GENOMIC DNA]</scope>
    <source>
        <strain evidence="1 2">HPQL</strain>
    </source>
</reference>
<proteinExistence type="predicted"/>
<dbReference type="RefSeq" id="WP_160224332.1">
    <property type="nucleotide sequence ID" value="NZ_CP029149.1"/>
</dbReference>
<keyword evidence="2" id="KW-1185">Reference proteome</keyword>
<dbReference type="Proteomes" id="UP000464318">
    <property type="component" value="Chromosome"/>
</dbReference>
<dbReference type="InterPro" id="IPR018490">
    <property type="entry name" value="cNMP-bd_dom_sf"/>
</dbReference>
<dbReference type="KEGG" id="bcad:DBX24_06330"/>
<name>A0A6P1QVD8_9FLAO</name>
<organism evidence="1 2">
    <name type="scientific">Bergeyella cardium</name>
    <dbReference type="NCBI Taxonomy" id="1585976"/>
    <lineage>
        <taxon>Bacteria</taxon>
        <taxon>Pseudomonadati</taxon>
        <taxon>Bacteroidota</taxon>
        <taxon>Flavobacteriia</taxon>
        <taxon>Flavobacteriales</taxon>
        <taxon>Weeksellaceae</taxon>
        <taxon>Bergeyella</taxon>
    </lineage>
</organism>
<dbReference type="AlphaFoldDB" id="A0A6P1QVD8"/>
<protein>
    <submittedName>
        <fullName evidence="1">Cyclic nucleotide-binding domain-containing protein</fullName>
    </submittedName>
</protein>
<evidence type="ECO:0000313" key="1">
    <source>
        <dbReference type="EMBL" id="QHN65528.1"/>
    </source>
</evidence>
<dbReference type="InterPro" id="IPR014710">
    <property type="entry name" value="RmlC-like_jellyroll"/>
</dbReference>
<accession>A0A6P1QVD8</accession>
<dbReference type="Gene3D" id="2.60.120.10">
    <property type="entry name" value="Jelly Rolls"/>
    <property type="match status" value="1"/>
</dbReference>
<dbReference type="InterPro" id="IPR000595">
    <property type="entry name" value="cNMP-bd_dom"/>
</dbReference>
<gene>
    <name evidence="1" type="ORF">DBX24_06330</name>
</gene>
<dbReference type="EMBL" id="CP029149">
    <property type="protein sequence ID" value="QHN65528.1"/>
    <property type="molecule type" value="Genomic_DNA"/>
</dbReference>
<sequence>MSNDTDIKVFLDDYTQEKSIKKGEVLSAAGSHQQNVYFVEEGLLRTFYYEQGKDITAGFYVEGSVLSPIINFAEREASIYDIEALENTRVSYCNYTQLDALCKVSLTMANFTRYILQDIILEKNKRLAYFQYMTARDKYNALLAENPSILLRAPLGDIASFLGITQETLSRIRNQK</sequence>
<dbReference type="Pfam" id="PF00027">
    <property type="entry name" value="cNMP_binding"/>
    <property type="match status" value="1"/>
</dbReference>
<dbReference type="SUPFAM" id="SSF51206">
    <property type="entry name" value="cAMP-binding domain-like"/>
    <property type="match status" value="1"/>
</dbReference>
<evidence type="ECO:0000313" key="2">
    <source>
        <dbReference type="Proteomes" id="UP000464318"/>
    </source>
</evidence>